<protein>
    <recommendedName>
        <fullName evidence="3">ANK_REP_REGION domain-containing protein</fullName>
    </recommendedName>
</protein>
<name>A0A7J8NUT4_GOSRA</name>
<proteinExistence type="predicted"/>
<accession>A0A7J8NUT4</accession>
<dbReference type="SUPFAM" id="SSF48403">
    <property type="entry name" value="Ankyrin repeat"/>
    <property type="match status" value="1"/>
</dbReference>
<dbReference type="Gene3D" id="1.25.40.20">
    <property type="entry name" value="Ankyrin repeat-containing domain"/>
    <property type="match status" value="1"/>
</dbReference>
<comment type="caution">
    <text evidence="1">The sequence shown here is derived from an EMBL/GenBank/DDBJ whole genome shotgun (WGS) entry which is preliminary data.</text>
</comment>
<evidence type="ECO:0000313" key="2">
    <source>
        <dbReference type="Proteomes" id="UP000593578"/>
    </source>
</evidence>
<dbReference type="AlphaFoldDB" id="A0A7J8NUT4"/>
<dbReference type="Proteomes" id="UP000593578">
    <property type="component" value="Unassembled WGS sequence"/>
</dbReference>
<organism evidence="1 2">
    <name type="scientific">Gossypium raimondii</name>
    <name type="common">Peruvian cotton</name>
    <name type="synonym">Gossypium klotzschianum subsp. raimondii</name>
    <dbReference type="NCBI Taxonomy" id="29730"/>
    <lineage>
        <taxon>Eukaryota</taxon>
        <taxon>Viridiplantae</taxon>
        <taxon>Streptophyta</taxon>
        <taxon>Embryophyta</taxon>
        <taxon>Tracheophyta</taxon>
        <taxon>Spermatophyta</taxon>
        <taxon>Magnoliopsida</taxon>
        <taxon>eudicotyledons</taxon>
        <taxon>Gunneridae</taxon>
        <taxon>Pentapetalae</taxon>
        <taxon>rosids</taxon>
        <taxon>malvids</taxon>
        <taxon>Malvales</taxon>
        <taxon>Malvaceae</taxon>
        <taxon>Malvoideae</taxon>
        <taxon>Gossypium</taxon>
    </lineage>
</organism>
<evidence type="ECO:0000313" key="1">
    <source>
        <dbReference type="EMBL" id="MBA0580656.1"/>
    </source>
</evidence>
<dbReference type="InterPro" id="IPR036770">
    <property type="entry name" value="Ankyrin_rpt-contain_sf"/>
</dbReference>
<gene>
    <name evidence="1" type="ORF">Gorai_022865</name>
</gene>
<dbReference type="EMBL" id="JABEZZ010000002">
    <property type="protein sequence ID" value="MBA0580656.1"/>
    <property type="molecule type" value="Genomic_DNA"/>
</dbReference>
<sequence length="97" mass="11118">MALEVFESVRANDHKAVYRYIVFLVVYVNFIHGQASYCDSLDQSSRYLNSMVEVFLQYGANINAFDSIGRTPLHLCILSKKYAIANCCLQEELIQML</sequence>
<evidence type="ECO:0008006" key="3">
    <source>
        <dbReference type="Google" id="ProtNLM"/>
    </source>
</evidence>
<reference evidence="1 2" key="1">
    <citation type="journal article" date="2019" name="Genome Biol. Evol.">
        <title>Insights into the evolution of the New World diploid cottons (Gossypium, subgenus Houzingenia) based on genome sequencing.</title>
        <authorList>
            <person name="Grover C.E."/>
            <person name="Arick M.A. 2nd"/>
            <person name="Thrash A."/>
            <person name="Conover J.L."/>
            <person name="Sanders W.S."/>
            <person name="Peterson D.G."/>
            <person name="Frelichowski J.E."/>
            <person name="Scheffler J.A."/>
            <person name="Scheffler B.E."/>
            <person name="Wendel J.F."/>
        </authorList>
    </citation>
    <scope>NUCLEOTIDE SEQUENCE [LARGE SCALE GENOMIC DNA]</scope>
    <source>
        <strain evidence="1">8</strain>
        <tissue evidence="1">Leaf</tissue>
    </source>
</reference>